<dbReference type="Pfam" id="PF04893">
    <property type="entry name" value="Yip1"/>
    <property type="match status" value="1"/>
</dbReference>
<proteinExistence type="predicted"/>
<dbReference type="InterPro" id="IPR006977">
    <property type="entry name" value="Yip1_dom"/>
</dbReference>
<evidence type="ECO:0000313" key="8">
    <source>
        <dbReference type="Proteomes" id="UP001168338"/>
    </source>
</evidence>
<name>A0ABT8MA64_9EURY</name>
<accession>A0ABT8MA64</accession>
<dbReference type="EMBL" id="VCYH01000004">
    <property type="protein sequence ID" value="MDN7024800.1"/>
    <property type="molecule type" value="Genomic_DNA"/>
</dbReference>
<feature type="transmembrane region" description="Helical" evidence="5">
    <location>
        <begin position="214"/>
        <end position="233"/>
    </location>
</feature>
<feature type="transmembrane region" description="Helical" evidence="5">
    <location>
        <begin position="253"/>
        <end position="275"/>
    </location>
</feature>
<comment type="subcellular location">
    <subcellularLocation>
        <location evidence="1">Membrane</location>
        <topology evidence="1">Multi-pass membrane protein</topology>
    </subcellularLocation>
</comment>
<reference evidence="7" key="1">
    <citation type="submission" date="2019-05" db="EMBL/GenBank/DDBJ databases">
        <title>Methanoculleus sp. FWC-SCC1, a methanogenic archaeon isolated from deep marine cold seep.</title>
        <authorList>
            <person name="Chen Y.-W."/>
            <person name="Chen S.-C."/>
            <person name="Teng N.-H."/>
            <person name="Lai M.-C."/>
        </authorList>
    </citation>
    <scope>NUCLEOTIDE SEQUENCE</scope>
    <source>
        <strain evidence="7">FWC-SCC1</strain>
    </source>
</reference>
<keyword evidence="2 5" id="KW-0812">Transmembrane</keyword>
<evidence type="ECO:0000313" key="7">
    <source>
        <dbReference type="EMBL" id="MDN7024800.1"/>
    </source>
</evidence>
<keyword evidence="8" id="KW-1185">Reference proteome</keyword>
<feature type="transmembrane region" description="Helical" evidence="5">
    <location>
        <begin position="169"/>
        <end position="193"/>
    </location>
</feature>
<evidence type="ECO:0000256" key="4">
    <source>
        <dbReference type="ARBA" id="ARBA00023136"/>
    </source>
</evidence>
<evidence type="ECO:0000256" key="1">
    <source>
        <dbReference type="ARBA" id="ARBA00004141"/>
    </source>
</evidence>
<dbReference type="Proteomes" id="UP001168338">
    <property type="component" value="Unassembled WGS sequence"/>
</dbReference>
<keyword evidence="4 5" id="KW-0472">Membrane</keyword>
<feature type="transmembrane region" description="Helical" evidence="5">
    <location>
        <begin position="287"/>
        <end position="304"/>
    </location>
</feature>
<evidence type="ECO:0000256" key="3">
    <source>
        <dbReference type="ARBA" id="ARBA00022989"/>
    </source>
</evidence>
<evidence type="ECO:0000259" key="6">
    <source>
        <dbReference type="Pfam" id="PF04893"/>
    </source>
</evidence>
<keyword evidence="3 5" id="KW-1133">Transmembrane helix</keyword>
<protein>
    <submittedName>
        <fullName evidence="7">YIP1 family protein</fullName>
    </submittedName>
</protein>
<evidence type="ECO:0000256" key="2">
    <source>
        <dbReference type="ARBA" id="ARBA00022692"/>
    </source>
</evidence>
<feature type="domain" description="Yip1" evidence="6">
    <location>
        <begin position="105"/>
        <end position="304"/>
    </location>
</feature>
<feature type="transmembrane region" description="Helical" evidence="5">
    <location>
        <begin position="125"/>
        <end position="149"/>
    </location>
</feature>
<gene>
    <name evidence="7" type="ORF">FGU65_07860</name>
</gene>
<comment type="caution">
    <text evidence="7">The sequence shown here is derived from an EMBL/GenBank/DDBJ whole genome shotgun (WGS) entry which is preliminary data.</text>
</comment>
<organism evidence="7 8">
    <name type="scientific">Methanoculleus frigidifontis</name>
    <dbReference type="NCBI Taxonomy" id="2584085"/>
    <lineage>
        <taxon>Archaea</taxon>
        <taxon>Methanobacteriati</taxon>
        <taxon>Methanobacteriota</taxon>
        <taxon>Stenosarchaea group</taxon>
        <taxon>Methanomicrobia</taxon>
        <taxon>Methanomicrobiales</taxon>
        <taxon>Methanomicrobiaceae</taxon>
        <taxon>Methanoculleus</taxon>
    </lineage>
</organism>
<sequence>MAGFCWSLAVCRSVHPGRCHAAVLFFCSHLRDNTVRHRTGNVCPRRPAVPETDPDRSVAPGILPILLKISNLSDTASGFPGEANIGGATYLIPHVVVMAGTTQDLFLNPRAFFDAKKAEGDSLKVPALIVLAIGIVSAISAYVLALPFLQYLPSEIAGLGPVLAAFGGIFALVMVLVVWVLFAGVFYGISALLGGEGSFKQTLAFVGYGYAPQLVGTAIYVVFVWLFMANLVLPPASAISDPTIFADLMKDPYIQIGGIINLLFVLWSANIWIFGVKSARNLSLKNAAIAVGIPVALYVLYTLFSLL</sequence>
<evidence type="ECO:0000256" key="5">
    <source>
        <dbReference type="SAM" id="Phobius"/>
    </source>
</evidence>